<evidence type="ECO:0000256" key="4">
    <source>
        <dbReference type="ARBA" id="ARBA00023004"/>
    </source>
</evidence>
<keyword evidence="4" id="KW-0408">Iron</keyword>
<keyword evidence="6" id="KW-0223">Dioxygenase</keyword>
<evidence type="ECO:0000256" key="3">
    <source>
        <dbReference type="ARBA" id="ARBA00022723"/>
    </source>
</evidence>
<comment type="cofactor">
    <cofactor evidence="1">
        <name>Fe cation</name>
        <dbReference type="ChEBI" id="CHEBI:24875"/>
    </cofactor>
</comment>
<evidence type="ECO:0000256" key="1">
    <source>
        <dbReference type="ARBA" id="ARBA00001962"/>
    </source>
</evidence>
<keyword evidence="7" id="KW-1185">Reference proteome</keyword>
<organism evidence="6 7">
    <name type="scientific">Meira miltonrushii</name>
    <dbReference type="NCBI Taxonomy" id="1280837"/>
    <lineage>
        <taxon>Eukaryota</taxon>
        <taxon>Fungi</taxon>
        <taxon>Dikarya</taxon>
        <taxon>Basidiomycota</taxon>
        <taxon>Ustilaginomycotina</taxon>
        <taxon>Exobasidiomycetes</taxon>
        <taxon>Exobasidiales</taxon>
        <taxon>Brachybasidiaceae</taxon>
        <taxon>Meira</taxon>
    </lineage>
</organism>
<dbReference type="OrthoDB" id="445007at2759"/>
<comment type="similarity">
    <text evidence="2">Belongs to the PhyH family.</text>
</comment>
<reference evidence="6 7" key="1">
    <citation type="journal article" date="2018" name="Mol. Biol. Evol.">
        <title>Broad Genomic Sampling Reveals a Smut Pathogenic Ancestry of the Fungal Clade Ustilaginomycotina.</title>
        <authorList>
            <person name="Kijpornyongpan T."/>
            <person name="Mondo S.J."/>
            <person name="Barry K."/>
            <person name="Sandor L."/>
            <person name="Lee J."/>
            <person name="Lipzen A."/>
            <person name="Pangilinan J."/>
            <person name="LaButti K."/>
            <person name="Hainaut M."/>
            <person name="Henrissat B."/>
            <person name="Grigoriev I.V."/>
            <person name="Spatafora J.W."/>
            <person name="Aime M.C."/>
        </authorList>
    </citation>
    <scope>NUCLEOTIDE SEQUENCE [LARGE SCALE GENOMIC DNA]</scope>
    <source>
        <strain evidence="6 7">MCA 3882</strain>
    </source>
</reference>
<dbReference type="Gene3D" id="2.60.120.620">
    <property type="entry name" value="q2cbj1_9rhob like domain"/>
    <property type="match status" value="1"/>
</dbReference>
<dbReference type="STRING" id="1280837.A0A316V442"/>
<evidence type="ECO:0000256" key="5">
    <source>
        <dbReference type="SAM" id="MobiDB-lite"/>
    </source>
</evidence>
<keyword evidence="3" id="KW-0479">Metal-binding</keyword>
<protein>
    <submittedName>
        <fullName evidence="6">Phytanoyl-CoA dioxygenase</fullName>
    </submittedName>
</protein>
<dbReference type="InterPro" id="IPR008775">
    <property type="entry name" value="Phytyl_CoA_dOase-like"/>
</dbReference>
<dbReference type="GeneID" id="37018637"/>
<keyword evidence="6" id="KW-0560">Oxidoreductase</keyword>
<feature type="compositionally biased region" description="Basic and acidic residues" evidence="5">
    <location>
        <begin position="212"/>
        <end position="225"/>
    </location>
</feature>
<dbReference type="Pfam" id="PF05721">
    <property type="entry name" value="PhyH"/>
    <property type="match status" value="1"/>
</dbReference>
<dbReference type="RefSeq" id="XP_025351593.1">
    <property type="nucleotide sequence ID" value="XM_025496856.1"/>
</dbReference>
<dbReference type="EMBL" id="KZ819613">
    <property type="protein sequence ID" value="PWN31291.1"/>
    <property type="molecule type" value="Genomic_DNA"/>
</dbReference>
<evidence type="ECO:0000256" key="2">
    <source>
        <dbReference type="ARBA" id="ARBA00005830"/>
    </source>
</evidence>
<dbReference type="SUPFAM" id="SSF51197">
    <property type="entry name" value="Clavaminate synthase-like"/>
    <property type="match status" value="1"/>
</dbReference>
<evidence type="ECO:0000313" key="7">
    <source>
        <dbReference type="Proteomes" id="UP000245771"/>
    </source>
</evidence>
<dbReference type="InParanoid" id="A0A316V442"/>
<dbReference type="GO" id="GO:0051213">
    <property type="term" value="F:dioxygenase activity"/>
    <property type="evidence" value="ECO:0007669"/>
    <property type="project" value="UniProtKB-KW"/>
</dbReference>
<gene>
    <name evidence="6" type="ORF">FA14DRAFT_128395</name>
</gene>
<dbReference type="AlphaFoldDB" id="A0A316V442"/>
<dbReference type="GO" id="GO:0046872">
    <property type="term" value="F:metal ion binding"/>
    <property type="evidence" value="ECO:0007669"/>
    <property type="project" value="UniProtKB-KW"/>
</dbReference>
<accession>A0A316V442</accession>
<evidence type="ECO:0000313" key="6">
    <source>
        <dbReference type="EMBL" id="PWN31291.1"/>
    </source>
</evidence>
<dbReference type="PANTHER" id="PTHR20883">
    <property type="entry name" value="PHYTANOYL-COA DIOXYGENASE DOMAIN CONTAINING 1"/>
    <property type="match status" value="1"/>
</dbReference>
<feature type="region of interest" description="Disordered" evidence="5">
    <location>
        <begin position="198"/>
        <end position="256"/>
    </location>
</feature>
<name>A0A316V442_9BASI</name>
<dbReference type="Proteomes" id="UP000245771">
    <property type="component" value="Unassembled WGS sequence"/>
</dbReference>
<proteinExistence type="inferred from homology"/>
<sequence>MSGSLTASQLAKYHQDGYLVIPDFFDPKPILQHAKELIHSFDPNGHPMTKFSTGGEEGTKEDGKEHVGDRYFLESGDKIRYFLEEDSIGSNGMLNRSPDLCVNKCGHALHSLDPIFHQLTFSEKVQNLIRSLESFSIPQCLQSMVICKQPSIGGAVPPHNDSTFLYTSPPSATGLWFALEDCTTTNGCLSFIPGSHRWQDDSSKSNYTKPRPQNEKEEIRQKYGEPRGVNKRFVRSDPENVDAGTGFETLSEQEEEEWDEKRASVEACKAGTLVLIHGSVMHKSEKNKSDKSRYIYTFHCIEGDSTKALYDSRNWLQPSKEMPFSELYNPPTLRA</sequence>
<dbReference type="PANTHER" id="PTHR20883:SF15">
    <property type="entry name" value="PHYTANOYL-COA DIOXYGENASE DOMAIN-CONTAINING PROTEIN 1"/>
    <property type="match status" value="1"/>
</dbReference>